<dbReference type="AlphaFoldDB" id="A0A7X1I705"/>
<name>A0A7X1I705_9ACTN</name>
<keyword evidence="2" id="KW-1185">Reference proteome</keyword>
<evidence type="ECO:0000313" key="2">
    <source>
        <dbReference type="Proteomes" id="UP000517694"/>
    </source>
</evidence>
<dbReference type="RefSeq" id="WP_159668743.1">
    <property type="nucleotide sequence ID" value="NZ_JACMHY010000019.1"/>
</dbReference>
<organism evidence="1 2">
    <name type="scientific">Streptomyces mexicanus</name>
    <dbReference type="NCBI Taxonomy" id="178566"/>
    <lineage>
        <taxon>Bacteria</taxon>
        <taxon>Bacillati</taxon>
        <taxon>Actinomycetota</taxon>
        <taxon>Actinomycetes</taxon>
        <taxon>Kitasatosporales</taxon>
        <taxon>Streptomycetaceae</taxon>
        <taxon>Streptomyces</taxon>
    </lineage>
</organism>
<dbReference type="EMBL" id="JACMHY010000019">
    <property type="protein sequence ID" value="MBC2869511.1"/>
    <property type="molecule type" value="Genomic_DNA"/>
</dbReference>
<protein>
    <submittedName>
        <fullName evidence="1">Uncharacterized protein</fullName>
    </submittedName>
</protein>
<proteinExistence type="predicted"/>
<sequence length="151" mass="16167">MTGLADRLMLFEVPTARMLGVEQLAGAVCVWCRSPLTGGAMDLGGLTGFRPRACPPCFQTRVAVLGAYDEWYGHTMSCAVCPGGGPCPSGGALRLHYAQVHQAADKEPMRCIYCPQQITSAEDCLPVVWDGVSVPRRGWVHTACLDPGKQS</sequence>
<accession>A0A7X1I705</accession>
<comment type="caution">
    <text evidence="1">The sequence shown here is derived from an EMBL/GenBank/DDBJ whole genome shotgun (WGS) entry which is preliminary data.</text>
</comment>
<dbReference type="OrthoDB" id="4260134at2"/>
<evidence type="ECO:0000313" key="1">
    <source>
        <dbReference type="EMBL" id="MBC2869511.1"/>
    </source>
</evidence>
<dbReference type="Proteomes" id="UP000517694">
    <property type="component" value="Unassembled WGS sequence"/>
</dbReference>
<gene>
    <name evidence="1" type="ORF">H1R13_32535</name>
</gene>
<reference evidence="1 2" key="1">
    <citation type="submission" date="2020-08" db="EMBL/GenBank/DDBJ databases">
        <title>Whole-Genome Sequence of French Clinical Streptomyces mexicanus Strain Q0842.</title>
        <authorList>
            <person name="Boxberger M."/>
            <person name="La Scola B."/>
        </authorList>
    </citation>
    <scope>NUCLEOTIDE SEQUENCE [LARGE SCALE GENOMIC DNA]</scope>
    <source>
        <strain evidence="1 2">Marseille-Q0842</strain>
    </source>
</reference>